<accession>A0A5P2GZP4</accession>
<keyword evidence="1" id="KW-0812">Transmembrane</keyword>
<proteinExistence type="predicted"/>
<evidence type="ECO:0000256" key="1">
    <source>
        <dbReference type="SAM" id="Phobius"/>
    </source>
</evidence>
<evidence type="ECO:0000313" key="2">
    <source>
        <dbReference type="EMBL" id="QET01122.1"/>
    </source>
</evidence>
<sequence>MATREIEVFQVFYDGPVPARRHANTIVLVPALVAVTDLFTAVMSAVHGNTKRLRVEVHRGVKPGYFGVRFLQVEDETRKTSFGTRASSEVATVSVLLLLAAPMCGLIWFLRHLRGLPPNEVAAARRRLANRAIDKPFEGVDPRTLAMWRCPKVRKSLAAALAPLRRGGYTSFNLIRDRNVWLQINADEVDTFAATNRSRKPRSTSKTKQDPPA</sequence>
<name>A0A5P2GZP4_9BURK</name>
<dbReference type="OrthoDB" id="6400380at2"/>
<organism evidence="2 3">
    <name type="scientific">Cupriavidus pauculus</name>
    <dbReference type="NCBI Taxonomy" id="82633"/>
    <lineage>
        <taxon>Bacteria</taxon>
        <taxon>Pseudomonadati</taxon>
        <taxon>Pseudomonadota</taxon>
        <taxon>Betaproteobacteria</taxon>
        <taxon>Burkholderiales</taxon>
        <taxon>Burkholderiaceae</taxon>
        <taxon>Cupriavidus</taxon>
    </lineage>
</organism>
<feature type="transmembrane region" description="Helical" evidence="1">
    <location>
        <begin position="90"/>
        <end position="110"/>
    </location>
</feature>
<dbReference type="Proteomes" id="UP000322822">
    <property type="component" value="Chromosome 1"/>
</dbReference>
<protein>
    <submittedName>
        <fullName evidence="2">Uncharacterized protein</fullName>
    </submittedName>
</protein>
<keyword evidence="1" id="KW-0472">Membrane</keyword>
<gene>
    <name evidence="2" type="ORF">FOB72_03085</name>
</gene>
<keyword evidence="1" id="KW-1133">Transmembrane helix</keyword>
<evidence type="ECO:0000313" key="3">
    <source>
        <dbReference type="Proteomes" id="UP000322822"/>
    </source>
</evidence>
<dbReference type="RefSeq" id="WP_150371185.1">
    <property type="nucleotide sequence ID" value="NZ_CP044065.1"/>
</dbReference>
<reference evidence="2 3" key="1">
    <citation type="submission" date="2019-09" db="EMBL/GenBank/DDBJ databases">
        <title>FDA dAtabase for Regulatory Grade micrObial Sequences (FDA-ARGOS): Supporting development and validation of Infectious Disease Dx tests.</title>
        <authorList>
            <person name="Sciortino C."/>
            <person name="Tallon L."/>
            <person name="Sadzewicz L."/>
            <person name="Vavikolanu K."/>
            <person name="Mehta A."/>
            <person name="Aluvathingal J."/>
            <person name="Nadendla S."/>
            <person name="Nandy P."/>
            <person name="Geyer C."/>
            <person name="Yan Y."/>
            <person name="Sichtig H."/>
        </authorList>
    </citation>
    <scope>NUCLEOTIDE SEQUENCE [LARGE SCALE GENOMIC DNA]</scope>
    <source>
        <strain evidence="2 3">FDAARGOS_664</strain>
    </source>
</reference>
<feature type="transmembrane region" description="Helical" evidence="1">
    <location>
        <begin position="26"/>
        <end position="46"/>
    </location>
</feature>
<dbReference type="EMBL" id="CP044065">
    <property type="protein sequence ID" value="QET01122.1"/>
    <property type="molecule type" value="Genomic_DNA"/>
</dbReference>
<dbReference type="AlphaFoldDB" id="A0A5P2GZP4"/>